<evidence type="ECO:0000256" key="1">
    <source>
        <dbReference type="ARBA" id="ARBA00022801"/>
    </source>
</evidence>
<dbReference type="InterPro" id="IPR050301">
    <property type="entry name" value="NTE"/>
</dbReference>
<proteinExistence type="predicted"/>
<dbReference type="InterPro" id="IPR021771">
    <property type="entry name" value="Triacylglycerol_lipase_N"/>
</dbReference>
<gene>
    <name evidence="6" type="ORF">FHR99_000903</name>
</gene>
<keyword evidence="2 4" id="KW-0442">Lipid degradation</keyword>
<dbReference type="CDD" id="cd07206">
    <property type="entry name" value="Pat_TGL3-4-5_SDP1"/>
    <property type="match status" value="1"/>
</dbReference>
<keyword evidence="3 4" id="KW-0443">Lipid metabolism</keyword>
<evidence type="ECO:0000256" key="3">
    <source>
        <dbReference type="ARBA" id="ARBA00023098"/>
    </source>
</evidence>
<dbReference type="SUPFAM" id="SSF52151">
    <property type="entry name" value="FabD/lysophospholipase-like"/>
    <property type="match status" value="1"/>
</dbReference>
<dbReference type="Gene3D" id="3.40.1090.10">
    <property type="entry name" value="Cytosolic phospholipase A2 catalytic domain"/>
    <property type="match status" value="1"/>
</dbReference>
<evidence type="ECO:0000256" key="2">
    <source>
        <dbReference type="ARBA" id="ARBA00022963"/>
    </source>
</evidence>
<dbReference type="GO" id="GO:0004806">
    <property type="term" value="F:triacylglycerol lipase activity"/>
    <property type="evidence" value="ECO:0007669"/>
    <property type="project" value="InterPro"/>
</dbReference>
<name>A0A7W4Z518_9GAMM</name>
<evidence type="ECO:0000313" key="7">
    <source>
        <dbReference type="Proteomes" id="UP000537130"/>
    </source>
</evidence>
<feature type="active site" description="Proton acceptor" evidence="4">
    <location>
        <position position="319"/>
    </location>
</feature>
<comment type="caution">
    <text evidence="6">The sequence shown here is derived from an EMBL/GenBank/DDBJ whole genome shotgun (WGS) entry which is preliminary data.</text>
</comment>
<sequence length="486" mass="54693">MRRRKQLEERLRNAESYEQWSQAAQAWDDLVGLAQWRKMDQTRLYDHVSIRYRLDRLRALRSRQDDIGLLFTLNEGIHGNMAGMGKAAVHSRSKFGTKHLIEDYVDEIADALKHIATTNNPKIDFEAKLDFFNRASQCYGRSALMLSGGGALGFYHIGVVKALLEQNLLPNVISGSSAGSIVAAVLGTHNDDEMAQFMDAKNLAFEAKQEASWFNRMFRGTRANIDIHDLQNLIARLIPDMTFEEAYRKTGRNICISIAPAEPHQTSRLLNAIASPNVYIRTAVLASCAVPGVYPPVSLQAKNVYGDSQPYLASRKWIDGSISDDLPAKRLSRMYGVNHFIVSQINPVVLPFISRKKKRGGLSSVFTGIGRAALTEVLDAQRFISQNYLQDMPRVNMVLNSMHSLAKQEYTGDINIVPSFRFYDLRKLLAKLSEEELVGLMREGERAAWPQIETIRTCTKISNVLDDIMEDLQDLEVEAVRKLQGA</sequence>
<dbReference type="EMBL" id="JACHWY010000001">
    <property type="protein sequence ID" value="MBB3046667.1"/>
    <property type="molecule type" value="Genomic_DNA"/>
</dbReference>
<dbReference type="Pfam" id="PF11815">
    <property type="entry name" value="DUF3336"/>
    <property type="match status" value="1"/>
</dbReference>
<dbReference type="PROSITE" id="PS51635">
    <property type="entry name" value="PNPLA"/>
    <property type="match status" value="1"/>
</dbReference>
<comment type="caution">
    <text evidence="4">Lacks conserved residue(s) required for the propagation of feature annotation.</text>
</comment>
<dbReference type="InterPro" id="IPR002641">
    <property type="entry name" value="PNPLA_dom"/>
</dbReference>
<accession>A0A7W4Z518</accession>
<dbReference type="Proteomes" id="UP000537130">
    <property type="component" value="Unassembled WGS sequence"/>
</dbReference>
<reference evidence="6 7" key="1">
    <citation type="submission" date="2020-08" db="EMBL/GenBank/DDBJ databases">
        <title>Genomic Encyclopedia of Type Strains, Phase III (KMG-III): the genomes of soil and plant-associated and newly described type strains.</title>
        <authorList>
            <person name="Whitman W."/>
        </authorList>
    </citation>
    <scope>NUCLEOTIDE SEQUENCE [LARGE SCALE GENOMIC DNA]</scope>
    <source>
        <strain evidence="6 7">CECT 8654</strain>
    </source>
</reference>
<dbReference type="PANTHER" id="PTHR14226:SF10">
    <property type="entry name" value="TRIACYLGLYCEROL LIPASE 4-RELATED"/>
    <property type="match status" value="1"/>
</dbReference>
<protein>
    <submittedName>
        <fullName evidence="6">NTE family protein</fullName>
    </submittedName>
</protein>
<evidence type="ECO:0000313" key="6">
    <source>
        <dbReference type="EMBL" id="MBB3046667.1"/>
    </source>
</evidence>
<feature type="short sequence motif" description="GXGXXG" evidence="4">
    <location>
        <begin position="148"/>
        <end position="153"/>
    </location>
</feature>
<feature type="active site" description="Nucleophile" evidence="4">
    <location>
        <position position="177"/>
    </location>
</feature>
<evidence type="ECO:0000256" key="4">
    <source>
        <dbReference type="PROSITE-ProRule" id="PRU01161"/>
    </source>
</evidence>
<dbReference type="InterPro" id="IPR016035">
    <property type="entry name" value="Acyl_Trfase/lysoPLipase"/>
</dbReference>
<dbReference type="RefSeq" id="WP_183409348.1">
    <property type="nucleotide sequence ID" value="NZ_JACHWY010000001.1"/>
</dbReference>
<dbReference type="GO" id="GO:0016042">
    <property type="term" value="P:lipid catabolic process"/>
    <property type="evidence" value="ECO:0007669"/>
    <property type="project" value="UniProtKB-UniRule"/>
</dbReference>
<evidence type="ECO:0000259" key="5">
    <source>
        <dbReference type="PROSITE" id="PS51635"/>
    </source>
</evidence>
<feature type="domain" description="PNPLA" evidence="5">
    <location>
        <begin position="144"/>
        <end position="332"/>
    </location>
</feature>
<dbReference type="Pfam" id="PF01734">
    <property type="entry name" value="Patatin"/>
    <property type="match status" value="1"/>
</dbReference>
<keyword evidence="1 4" id="KW-0378">Hydrolase</keyword>
<organism evidence="6 7">
    <name type="scientific">Litorivivens lipolytica</name>
    <dbReference type="NCBI Taxonomy" id="1524264"/>
    <lineage>
        <taxon>Bacteria</taxon>
        <taxon>Pseudomonadati</taxon>
        <taxon>Pseudomonadota</taxon>
        <taxon>Gammaproteobacteria</taxon>
        <taxon>Litorivivens</taxon>
    </lineage>
</organism>
<dbReference type="PANTHER" id="PTHR14226">
    <property type="entry name" value="NEUROPATHY TARGET ESTERASE/SWISS CHEESE D.MELANOGASTER"/>
    <property type="match status" value="1"/>
</dbReference>
<keyword evidence="7" id="KW-1185">Reference proteome</keyword>
<dbReference type="AlphaFoldDB" id="A0A7W4Z518"/>
<feature type="short sequence motif" description="GXSXG" evidence="4">
    <location>
        <begin position="175"/>
        <end position="179"/>
    </location>
</feature>